<protein>
    <submittedName>
        <fullName evidence="2">Uncharacterized protein</fullName>
    </submittedName>
</protein>
<dbReference type="EMBL" id="SGPL01000041">
    <property type="protein sequence ID" value="THH19586.1"/>
    <property type="molecule type" value="Genomic_DNA"/>
</dbReference>
<feature type="compositionally biased region" description="Low complexity" evidence="1">
    <location>
        <begin position="92"/>
        <end position="104"/>
    </location>
</feature>
<sequence length="288" mass="31853">MTVRTTAQRRQWRRDGDDAEGMTTTAMRQGQGRRRCRGRAGRGHHPPPPPSPPPFRSHSQQRQEPQQRLFSAFSSPHMTIASTTISIPSFGPRTSPPAAAAPRALPSPPHPTSPSCTPDPRYLRLPSLHLCLSCKLDLTSNASRPSRWRLHRRRLRFGWGLAQGGGHGRRRHHRATHPCRGLDLRRPAFRAHRRQGRPPSVSAIDKAPYTYTRLPCPIPLVVDGEDDHVTGPGQGTTVRCRAFATYPPHGMIPPSSNLRARIYAALPPLQSAGGQVLTAPAFHAPRVQ</sequence>
<proteinExistence type="predicted"/>
<feature type="compositionally biased region" description="Basic residues" evidence="1">
    <location>
        <begin position="31"/>
        <end position="45"/>
    </location>
</feature>
<dbReference type="AlphaFoldDB" id="A0A4S4M359"/>
<feature type="compositionally biased region" description="Pro residues" evidence="1">
    <location>
        <begin position="46"/>
        <end position="55"/>
    </location>
</feature>
<gene>
    <name evidence="2" type="ORF">EW146_g1610</name>
</gene>
<feature type="region of interest" description="Disordered" evidence="1">
    <location>
        <begin position="1"/>
        <end position="67"/>
    </location>
</feature>
<organism evidence="2 3">
    <name type="scientific">Bondarzewia mesenterica</name>
    <dbReference type="NCBI Taxonomy" id="1095465"/>
    <lineage>
        <taxon>Eukaryota</taxon>
        <taxon>Fungi</taxon>
        <taxon>Dikarya</taxon>
        <taxon>Basidiomycota</taxon>
        <taxon>Agaricomycotina</taxon>
        <taxon>Agaricomycetes</taxon>
        <taxon>Russulales</taxon>
        <taxon>Bondarzewiaceae</taxon>
        <taxon>Bondarzewia</taxon>
    </lineage>
</organism>
<evidence type="ECO:0000313" key="3">
    <source>
        <dbReference type="Proteomes" id="UP000310158"/>
    </source>
</evidence>
<evidence type="ECO:0000256" key="1">
    <source>
        <dbReference type="SAM" id="MobiDB-lite"/>
    </source>
</evidence>
<name>A0A4S4M359_9AGAM</name>
<feature type="region of interest" description="Disordered" evidence="1">
    <location>
        <begin position="86"/>
        <end position="118"/>
    </location>
</feature>
<keyword evidence="3" id="KW-1185">Reference proteome</keyword>
<accession>A0A4S4M359</accession>
<comment type="caution">
    <text evidence="2">The sequence shown here is derived from an EMBL/GenBank/DDBJ whole genome shotgun (WGS) entry which is preliminary data.</text>
</comment>
<reference evidence="2 3" key="1">
    <citation type="submission" date="2019-02" db="EMBL/GenBank/DDBJ databases">
        <title>Genome sequencing of the rare red list fungi Bondarzewia mesenterica.</title>
        <authorList>
            <person name="Buettner E."/>
            <person name="Kellner H."/>
        </authorList>
    </citation>
    <scope>NUCLEOTIDE SEQUENCE [LARGE SCALE GENOMIC DNA]</scope>
    <source>
        <strain evidence="2 3">DSM 108281</strain>
    </source>
</reference>
<dbReference type="Proteomes" id="UP000310158">
    <property type="component" value="Unassembled WGS sequence"/>
</dbReference>
<evidence type="ECO:0000313" key="2">
    <source>
        <dbReference type="EMBL" id="THH19586.1"/>
    </source>
</evidence>